<protein>
    <submittedName>
        <fullName evidence="2">DUF6355 family natural product biosynthesis protein</fullName>
    </submittedName>
</protein>
<reference evidence="2" key="1">
    <citation type="submission" date="2024-07" db="EMBL/GenBank/DDBJ databases">
        <authorList>
            <person name="Li J."/>
            <person name="Wei H."/>
            <person name="Ma J."/>
        </authorList>
    </citation>
    <scope>NUCLEOTIDE SEQUENCE</scope>
    <source>
        <strain evidence="2">AMU7</strain>
    </source>
</reference>
<dbReference type="EMBL" id="CP165735">
    <property type="protein sequence ID" value="XDV70818.1"/>
    <property type="molecule type" value="Genomic_DNA"/>
</dbReference>
<dbReference type="InterPro" id="IPR045935">
    <property type="entry name" value="DUF6355"/>
</dbReference>
<keyword evidence="1" id="KW-0732">Signal</keyword>
<dbReference type="RefSeq" id="WP_369745166.1">
    <property type="nucleotide sequence ID" value="NZ_CP165735.1"/>
</dbReference>
<dbReference type="AlphaFoldDB" id="A0AB39YLJ7"/>
<evidence type="ECO:0000256" key="1">
    <source>
        <dbReference type="SAM" id="SignalP"/>
    </source>
</evidence>
<dbReference type="Pfam" id="PF19882">
    <property type="entry name" value="DUF6355"/>
    <property type="match status" value="1"/>
</dbReference>
<organism evidence="2">
    <name type="scientific">Paenarthrobacter sp. AMU7</name>
    <dbReference type="NCBI Taxonomy" id="3162492"/>
    <lineage>
        <taxon>Bacteria</taxon>
        <taxon>Bacillati</taxon>
        <taxon>Actinomycetota</taxon>
        <taxon>Actinomycetes</taxon>
        <taxon>Micrococcales</taxon>
        <taxon>Micrococcaceae</taxon>
        <taxon>Paenarthrobacter</taxon>
    </lineage>
</organism>
<accession>A0AB39YLJ7</accession>
<feature type="signal peptide" evidence="1">
    <location>
        <begin position="1"/>
        <end position="34"/>
    </location>
</feature>
<sequence>MSKFNGFKRIAAAVTTGAALVLTGLVVTAAPASAAVCGFQGVVTSNIGGNVAPWEQAIYNHCGPGNVKIRVQYYYAERDLCVTPGETLLYANPNLGGLNFAYYIGAC</sequence>
<gene>
    <name evidence="2" type="ORF">ABQM86_17910</name>
</gene>
<proteinExistence type="predicted"/>
<feature type="chain" id="PRO_5044208373" evidence="1">
    <location>
        <begin position="35"/>
        <end position="107"/>
    </location>
</feature>
<name>A0AB39YLJ7_9MICC</name>
<evidence type="ECO:0000313" key="2">
    <source>
        <dbReference type="EMBL" id="XDV70818.1"/>
    </source>
</evidence>